<evidence type="ECO:0000256" key="1">
    <source>
        <dbReference type="ARBA" id="ARBA00022729"/>
    </source>
</evidence>
<accession>A0AAV2GFZ6</accession>
<dbReference type="InterPro" id="IPR002902">
    <property type="entry name" value="GNK2"/>
</dbReference>
<evidence type="ECO:0000256" key="3">
    <source>
        <dbReference type="SAM" id="Phobius"/>
    </source>
</evidence>
<feature type="transmembrane region" description="Helical" evidence="3">
    <location>
        <begin position="20"/>
        <end position="41"/>
    </location>
</feature>
<sequence>MKQQLTTKINILMTTAPPPVVLIATLLLLIFSDGISVVVVVNSAYNTNRIAGDCDGLLNYLSNNEVVRNLALKSMDAAIDFAASKRPNTCAHAENRGIWITAAANCSHRITNDDDCKLCLYNAQYRVVDQCPYMKGGWLELADCCVSYSTNPSFCWLG</sequence>
<organism evidence="5 6">
    <name type="scientific">Linum trigynum</name>
    <dbReference type="NCBI Taxonomy" id="586398"/>
    <lineage>
        <taxon>Eukaryota</taxon>
        <taxon>Viridiplantae</taxon>
        <taxon>Streptophyta</taxon>
        <taxon>Embryophyta</taxon>
        <taxon>Tracheophyta</taxon>
        <taxon>Spermatophyta</taxon>
        <taxon>Magnoliopsida</taxon>
        <taxon>eudicotyledons</taxon>
        <taxon>Gunneridae</taxon>
        <taxon>Pentapetalae</taxon>
        <taxon>rosids</taxon>
        <taxon>fabids</taxon>
        <taxon>Malpighiales</taxon>
        <taxon>Linaceae</taxon>
        <taxon>Linum</taxon>
    </lineage>
</organism>
<keyword evidence="1" id="KW-0732">Signal</keyword>
<dbReference type="AlphaFoldDB" id="A0AAV2GFZ6"/>
<dbReference type="Gene3D" id="3.30.430.20">
    <property type="entry name" value="Gnk2 domain, C-X8-C-X2-C motif"/>
    <property type="match status" value="1"/>
</dbReference>
<keyword evidence="3" id="KW-1133">Transmembrane helix</keyword>
<protein>
    <recommendedName>
        <fullName evidence="4">Gnk2-homologous domain-containing protein</fullName>
    </recommendedName>
</protein>
<name>A0AAV2GFZ6_9ROSI</name>
<evidence type="ECO:0000313" key="6">
    <source>
        <dbReference type="Proteomes" id="UP001497516"/>
    </source>
</evidence>
<dbReference type="PROSITE" id="PS51473">
    <property type="entry name" value="GNK2"/>
    <property type="match status" value="1"/>
</dbReference>
<keyword evidence="6" id="KW-1185">Reference proteome</keyword>
<evidence type="ECO:0000256" key="2">
    <source>
        <dbReference type="ARBA" id="ARBA00022737"/>
    </source>
</evidence>
<gene>
    <name evidence="5" type="ORF">LTRI10_LOCUS48636</name>
</gene>
<evidence type="ECO:0000259" key="4">
    <source>
        <dbReference type="PROSITE" id="PS51473"/>
    </source>
</evidence>
<dbReference type="EMBL" id="OZ034821">
    <property type="protein sequence ID" value="CAL1409104.1"/>
    <property type="molecule type" value="Genomic_DNA"/>
</dbReference>
<dbReference type="Proteomes" id="UP001497516">
    <property type="component" value="Chromosome 8"/>
</dbReference>
<reference evidence="5 6" key="1">
    <citation type="submission" date="2024-04" db="EMBL/GenBank/DDBJ databases">
        <authorList>
            <person name="Fracassetti M."/>
        </authorList>
    </citation>
    <scope>NUCLEOTIDE SEQUENCE [LARGE SCALE GENOMIC DNA]</scope>
</reference>
<keyword evidence="3" id="KW-0472">Membrane</keyword>
<evidence type="ECO:0000313" key="5">
    <source>
        <dbReference type="EMBL" id="CAL1409104.1"/>
    </source>
</evidence>
<proteinExistence type="predicted"/>
<dbReference type="InterPro" id="IPR038408">
    <property type="entry name" value="GNK2_sf"/>
</dbReference>
<keyword evidence="2" id="KW-0677">Repeat</keyword>
<feature type="domain" description="Gnk2-homologous" evidence="4">
    <location>
        <begin position="46"/>
        <end position="153"/>
    </location>
</feature>
<keyword evidence="3" id="KW-0812">Transmembrane</keyword>